<dbReference type="InParanoid" id="A0A0C3FMW1"/>
<reference evidence="1 2" key="1">
    <citation type="submission" date="2014-04" db="EMBL/GenBank/DDBJ databases">
        <authorList>
            <consortium name="DOE Joint Genome Institute"/>
            <person name="Kuo A."/>
            <person name="Tarkka M."/>
            <person name="Buscot F."/>
            <person name="Kohler A."/>
            <person name="Nagy L.G."/>
            <person name="Floudas D."/>
            <person name="Copeland A."/>
            <person name="Barry K.W."/>
            <person name="Cichocki N."/>
            <person name="Veneault-Fourrey C."/>
            <person name="LaButti K."/>
            <person name="Lindquist E.A."/>
            <person name="Lipzen A."/>
            <person name="Lundell T."/>
            <person name="Morin E."/>
            <person name="Murat C."/>
            <person name="Sun H."/>
            <person name="Tunlid A."/>
            <person name="Henrissat B."/>
            <person name="Grigoriev I.V."/>
            <person name="Hibbett D.S."/>
            <person name="Martin F."/>
            <person name="Nordberg H.P."/>
            <person name="Cantor M.N."/>
            <person name="Hua S.X."/>
        </authorList>
    </citation>
    <scope>NUCLEOTIDE SEQUENCE [LARGE SCALE GENOMIC DNA]</scope>
    <source>
        <strain evidence="1 2">F 1598</strain>
    </source>
</reference>
<dbReference type="Proteomes" id="UP000054166">
    <property type="component" value="Unassembled WGS sequence"/>
</dbReference>
<dbReference type="EMBL" id="KN832985">
    <property type="protein sequence ID" value="KIM85495.1"/>
    <property type="molecule type" value="Genomic_DNA"/>
</dbReference>
<dbReference type="HOGENOM" id="CLU_2121968_0_0_1"/>
<accession>A0A0C3FMW1</accession>
<sequence length="114" mass="12607">MRNAFGLPSQPTVDLFPGAIIIYCTTDQLSLAPSPIRCVTYRTAQPWLCPATNVISNCSCSQETCLVSNILLVYFHCVLVDVLFNLPANIVPNRLCHCAPFAFPLFILLLHHTS</sequence>
<keyword evidence="2" id="KW-1185">Reference proteome</keyword>
<gene>
    <name evidence="1" type="ORF">PILCRDRAFT_366074</name>
</gene>
<protein>
    <submittedName>
        <fullName evidence="1">Uncharacterized protein</fullName>
    </submittedName>
</protein>
<name>A0A0C3FMW1_PILCF</name>
<evidence type="ECO:0000313" key="2">
    <source>
        <dbReference type="Proteomes" id="UP000054166"/>
    </source>
</evidence>
<dbReference type="AlphaFoldDB" id="A0A0C3FMW1"/>
<evidence type="ECO:0000313" key="1">
    <source>
        <dbReference type="EMBL" id="KIM85495.1"/>
    </source>
</evidence>
<reference evidence="2" key="2">
    <citation type="submission" date="2015-01" db="EMBL/GenBank/DDBJ databases">
        <title>Evolutionary Origins and Diversification of the Mycorrhizal Mutualists.</title>
        <authorList>
            <consortium name="DOE Joint Genome Institute"/>
            <consortium name="Mycorrhizal Genomics Consortium"/>
            <person name="Kohler A."/>
            <person name="Kuo A."/>
            <person name="Nagy L.G."/>
            <person name="Floudas D."/>
            <person name="Copeland A."/>
            <person name="Barry K.W."/>
            <person name="Cichocki N."/>
            <person name="Veneault-Fourrey C."/>
            <person name="LaButti K."/>
            <person name="Lindquist E.A."/>
            <person name="Lipzen A."/>
            <person name="Lundell T."/>
            <person name="Morin E."/>
            <person name="Murat C."/>
            <person name="Riley R."/>
            <person name="Ohm R."/>
            <person name="Sun H."/>
            <person name="Tunlid A."/>
            <person name="Henrissat B."/>
            <person name="Grigoriev I.V."/>
            <person name="Hibbett D.S."/>
            <person name="Martin F."/>
        </authorList>
    </citation>
    <scope>NUCLEOTIDE SEQUENCE [LARGE SCALE GENOMIC DNA]</scope>
    <source>
        <strain evidence="2">F 1598</strain>
    </source>
</reference>
<organism evidence="1 2">
    <name type="scientific">Piloderma croceum (strain F 1598)</name>
    <dbReference type="NCBI Taxonomy" id="765440"/>
    <lineage>
        <taxon>Eukaryota</taxon>
        <taxon>Fungi</taxon>
        <taxon>Dikarya</taxon>
        <taxon>Basidiomycota</taxon>
        <taxon>Agaricomycotina</taxon>
        <taxon>Agaricomycetes</taxon>
        <taxon>Agaricomycetidae</taxon>
        <taxon>Atheliales</taxon>
        <taxon>Atheliaceae</taxon>
        <taxon>Piloderma</taxon>
    </lineage>
</organism>
<proteinExistence type="predicted"/>